<comment type="caution">
    <text evidence="2">The sequence shown here is derived from an EMBL/GenBank/DDBJ whole genome shotgun (WGS) entry which is preliminary data.</text>
</comment>
<feature type="compositionally biased region" description="Low complexity" evidence="1">
    <location>
        <begin position="13"/>
        <end position="44"/>
    </location>
</feature>
<evidence type="ECO:0000256" key="1">
    <source>
        <dbReference type="SAM" id="MobiDB-lite"/>
    </source>
</evidence>
<organism evidence="2 3">
    <name type="scientific">Apatococcus lobatus</name>
    <dbReference type="NCBI Taxonomy" id="904363"/>
    <lineage>
        <taxon>Eukaryota</taxon>
        <taxon>Viridiplantae</taxon>
        <taxon>Chlorophyta</taxon>
        <taxon>core chlorophytes</taxon>
        <taxon>Trebouxiophyceae</taxon>
        <taxon>Chlorellales</taxon>
        <taxon>Chlorellaceae</taxon>
        <taxon>Apatococcus</taxon>
    </lineage>
</organism>
<dbReference type="AlphaFoldDB" id="A0AAW1RSW7"/>
<sequence length="91" mass="9752">MPARPTSAGRANQGASRTAAGRAGSQAEHSCSSATSSSTAGFNSSRQHWSDYLQLADFQPKEKEHYMWSSPELELNCGSMRKAASAMVDLN</sequence>
<reference evidence="2 3" key="1">
    <citation type="journal article" date="2024" name="Nat. Commun.">
        <title>Phylogenomics reveals the evolutionary origins of lichenization in chlorophyte algae.</title>
        <authorList>
            <person name="Puginier C."/>
            <person name="Libourel C."/>
            <person name="Otte J."/>
            <person name="Skaloud P."/>
            <person name="Haon M."/>
            <person name="Grisel S."/>
            <person name="Petersen M."/>
            <person name="Berrin J.G."/>
            <person name="Delaux P.M."/>
            <person name="Dal Grande F."/>
            <person name="Keller J."/>
        </authorList>
    </citation>
    <scope>NUCLEOTIDE SEQUENCE [LARGE SCALE GENOMIC DNA]</scope>
    <source>
        <strain evidence="2 3">SAG 2145</strain>
    </source>
</reference>
<keyword evidence="3" id="KW-1185">Reference proteome</keyword>
<gene>
    <name evidence="2" type="ORF">WJX74_006645</name>
</gene>
<feature type="region of interest" description="Disordered" evidence="1">
    <location>
        <begin position="1"/>
        <end position="44"/>
    </location>
</feature>
<protein>
    <submittedName>
        <fullName evidence="2">Uncharacterized protein</fullName>
    </submittedName>
</protein>
<evidence type="ECO:0000313" key="3">
    <source>
        <dbReference type="Proteomes" id="UP001438707"/>
    </source>
</evidence>
<dbReference type="EMBL" id="JALJOS010000007">
    <property type="protein sequence ID" value="KAK9836722.1"/>
    <property type="molecule type" value="Genomic_DNA"/>
</dbReference>
<proteinExistence type="predicted"/>
<dbReference type="Proteomes" id="UP001438707">
    <property type="component" value="Unassembled WGS sequence"/>
</dbReference>
<accession>A0AAW1RSW7</accession>
<name>A0AAW1RSW7_9CHLO</name>
<evidence type="ECO:0000313" key="2">
    <source>
        <dbReference type="EMBL" id="KAK9836722.1"/>
    </source>
</evidence>